<evidence type="ECO:0000256" key="6">
    <source>
        <dbReference type="ARBA" id="ARBA00044144"/>
    </source>
</evidence>
<evidence type="ECO:0000313" key="12">
    <source>
        <dbReference type="Proteomes" id="UP000812966"/>
    </source>
</evidence>
<comment type="similarity">
    <text evidence="2">Belongs to the eIF-2B gamma/epsilon subunits family.</text>
</comment>
<comment type="subunit">
    <text evidence="8">Component of the translation initiation factor 2B (eIF2B) complex which is a heterodecamer of two sets of five different subunits: alpha, beta, gamma, delta and epsilon. Subunits alpha, beta and delta comprise a regulatory subcomplex and subunits epsilon and gamma comprise a catalytic subcomplex. Within the complex, the hexameric regulatory complex resides at the center, with the two heterodimeric catalytic subcomplexes bound on opposite sides.</text>
</comment>
<dbReference type="InterPro" id="IPR056764">
    <property type="entry name" value="LbH_EIF2B3/5"/>
</dbReference>
<dbReference type="InterPro" id="IPR029044">
    <property type="entry name" value="Nucleotide-diphossugar_trans"/>
</dbReference>
<dbReference type="CDD" id="cd11558">
    <property type="entry name" value="W2_eIF2B_epsilon"/>
    <property type="match status" value="1"/>
</dbReference>
<dbReference type="InterPro" id="IPR016024">
    <property type="entry name" value="ARM-type_fold"/>
</dbReference>
<comment type="subcellular location">
    <subcellularLocation>
        <location evidence="1">Cytoplasm</location>
        <location evidence="1">Cytosol</location>
    </subcellularLocation>
</comment>
<evidence type="ECO:0000256" key="4">
    <source>
        <dbReference type="ARBA" id="ARBA00022540"/>
    </source>
</evidence>
<organism evidence="11 12">
    <name type="scientific">Filobasidium floriforme</name>
    <dbReference type="NCBI Taxonomy" id="5210"/>
    <lineage>
        <taxon>Eukaryota</taxon>
        <taxon>Fungi</taxon>
        <taxon>Dikarya</taxon>
        <taxon>Basidiomycota</taxon>
        <taxon>Agaricomycotina</taxon>
        <taxon>Tremellomycetes</taxon>
        <taxon>Filobasidiales</taxon>
        <taxon>Filobasidiaceae</taxon>
        <taxon>Filobasidium</taxon>
    </lineage>
</organism>
<reference evidence="11" key="1">
    <citation type="submission" date="2020-04" db="EMBL/GenBank/DDBJ databases">
        <title>Analysis of mating type loci in Filobasidium floriforme.</title>
        <authorList>
            <person name="Nowrousian M."/>
        </authorList>
    </citation>
    <scope>NUCLEOTIDE SEQUENCE</scope>
    <source>
        <strain evidence="11">CBS 6242</strain>
    </source>
</reference>
<dbReference type="GO" id="GO:0003743">
    <property type="term" value="F:translation initiation factor activity"/>
    <property type="evidence" value="ECO:0007669"/>
    <property type="project" value="TreeGrafter"/>
</dbReference>
<dbReference type="SUPFAM" id="SSF51161">
    <property type="entry name" value="Trimeric LpxA-like enzymes"/>
    <property type="match status" value="1"/>
</dbReference>
<dbReference type="Pfam" id="PF25084">
    <property type="entry name" value="LbH_EIF2B"/>
    <property type="match status" value="1"/>
</dbReference>
<dbReference type="Pfam" id="PF02020">
    <property type="entry name" value="W2"/>
    <property type="match status" value="1"/>
</dbReference>
<dbReference type="GO" id="GO:0031369">
    <property type="term" value="F:translation initiation factor binding"/>
    <property type="evidence" value="ECO:0007669"/>
    <property type="project" value="InterPro"/>
</dbReference>
<dbReference type="InterPro" id="IPR011004">
    <property type="entry name" value="Trimer_LpxA-like_sf"/>
</dbReference>
<evidence type="ECO:0000256" key="7">
    <source>
        <dbReference type="ARBA" id="ARBA00044345"/>
    </source>
</evidence>
<feature type="compositionally biased region" description="Acidic residues" evidence="9">
    <location>
        <begin position="475"/>
        <end position="485"/>
    </location>
</feature>
<evidence type="ECO:0000313" key="11">
    <source>
        <dbReference type="EMBL" id="KAG7562968.1"/>
    </source>
</evidence>
<dbReference type="SUPFAM" id="SSF48371">
    <property type="entry name" value="ARM repeat"/>
    <property type="match status" value="1"/>
</dbReference>
<accession>A0A8K0NPW2</accession>
<dbReference type="InterPro" id="IPR003307">
    <property type="entry name" value="W2_domain"/>
</dbReference>
<evidence type="ECO:0000256" key="9">
    <source>
        <dbReference type="SAM" id="MobiDB-lite"/>
    </source>
</evidence>
<keyword evidence="3" id="KW-0963">Cytoplasm</keyword>
<dbReference type="Pfam" id="PF00483">
    <property type="entry name" value="NTP_transferase"/>
    <property type="match status" value="1"/>
</dbReference>
<dbReference type="InterPro" id="IPR044123">
    <property type="entry name" value="W2_eIF2B_epsilon"/>
</dbReference>
<dbReference type="Gene3D" id="1.25.40.180">
    <property type="match status" value="1"/>
</dbReference>
<feature type="region of interest" description="Disordered" evidence="9">
    <location>
        <begin position="475"/>
        <end position="502"/>
    </location>
</feature>
<dbReference type="GO" id="GO:0005085">
    <property type="term" value="F:guanyl-nucleotide exchange factor activity"/>
    <property type="evidence" value="ECO:0007669"/>
    <property type="project" value="InterPro"/>
</dbReference>
<keyword evidence="5" id="KW-0648">Protein biosynthesis</keyword>
<dbReference type="PANTHER" id="PTHR45887">
    <property type="entry name" value="TRANSLATION INITIATION FACTOR EIF-2B SUBUNIT EPSILON"/>
    <property type="match status" value="1"/>
</dbReference>
<evidence type="ECO:0000256" key="2">
    <source>
        <dbReference type="ARBA" id="ARBA00007878"/>
    </source>
</evidence>
<dbReference type="SUPFAM" id="SSF53448">
    <property type="entry name" value="Nucleotide-diphospho-sugar transferases"/>
    <property type="match status" value="1"/>
</dbReference>
<keyword evidence="12" id="KW-1185">Reference proteome</keyword>
<feature type="region of interest" description="Disordered" evidence="9">
    <location>
        <begin position="553"/>
        <end position="579"/>
    </location>
</feature>
<dbReference type="InterPro" id="IPR005835">
    <property type="entry name" value="NTP_transferase_dom"/>
</dbReference>
<name>A0A8K0NPW2_9TREE</name>
<dbReference type="PROSITE" id="PS51363">
    <property type="entry name" value="W2"/>
    <property type="match status" value="1"/>
</dbReference>
<evidence type="ECO:0000256" key="5">
    <source>
        <dbReference type="ARBA" id="ARBA00022917"/>
    </source>
</evidence>
<dbReference type="OrthoDB" id="424572at2759"/>
<dbReference type="GO" id="GO:0005851">
    <property type="term" value="C:eukaryotic translation initiation factor 2B complex"/>
    <property type="evidence" value="ECO:0007669"/>
    <property type="project" value="TreeGrafter"/>
</dbReference>
<dbReference type="InterPro" id="IPR051956">
    <property type="entry name" value="eIF2B_epsilon"/>
</dbReference>
<evidence type="ECO:0000256" key="3">
    <source>
        <dbReference type="ARBA" id="ARBA00022490"/>
    </source>
</evidence>
<dbReference type="Gene3D" id="2.160.10.10">
    <property type="entry name" value="Hexapeptide repeat proteins"/>
    <property type="match status" value="1"/>
</dbReference>
<dbReference type="FunFam" id="3.90.550.10:FF:000186">
    <property type="entry name" value="Translation initiation factor eIF-2B epsilon subunit, putative"/>
    <property type="match status" value="1"/>
</dbReference>
<dbReference type="EMBL" id="JABELV010000023">
    <property type="protein sequence ID" value="KAG7562968.1"/>
    <property type="molecule type" value="Genomic_DNA"/>
</dbReference>
<dbReference type="Gene3D" id="3.90.550.10">
    <property type="entry name" value="Spore Coat Polysaccharide Biosynthesis Protein SpsA, Chain A"/>
    <property type="match status" value="1"/>
</dbReference>
<evidence type="ECO:0000256" key="8">
    <source>
        <dbReference type="ARBA" id="ARBA00046432"/>
    </source>
</evidence>
<feature type="compositionally biased region" description="Low complexity" evidence="9">
    <location>
        <begin position="554"/>
        <end position="569"/>
    </location>
</feature>
<proteinExistence type="inferred from homology"/>
<evidence type="ECO:0000259" key="10">
    <source>
        <dbReference type="PROSITE" id="PS51363"/>
    </source>
</evidence>
<gene>
    <name evidence="11" type="ORF">FFLO_01658</name>
</gene>
<dbReference type="AlphaFoldDB" id="A0A8K0NPW2"/>
<protein>
    <recommendedName>
        <fullName evidence="6">Translation initiation factor eIF2B subunit epsilon</fullName>
    </recommendedName>
    <alternativeName>
        <fullName evidence="7">eIF2B GDP-GTP exchange factor subunit epsilon</fullName>
    </alternativeName>
</protein>
<evidence type="ECO:0000256" key="1">
    <source>
        <dbReference type="ARBA" id="ARBA00004514"/>
    </source>
</evidence>
<sequence length="768" mass="83903">MPPKRGQGGSAAINAANLQEGAEEEPLQAVILADSFNKRFQVLCVDRPRCLLPLLGVPLLAWTLESLSLSNVKDVIVFCGVHAEDIKEWVTTSSYSKTLNIQCISSTSAQSIGDALRQLDAMQILNPKMPFLLLHSPVVSNVDLSRLVRDHKKLREEDKNVIMTVGVGVGGRRHPESPLFLVDPIKNHLLHYTQNPLMPARSRFHIPSSLILDNPSSTSLTLEVWSGPSNKTSSSAGYRDLGVDVCEADVPALFTENFDWNDLRRHLVVGVLGSELLGKKIGIKTVGTLQASQRPETEEQIKQSGVSRGMGKGKYIDRVRDTRTFGDISRDVLRRWAFPLVPDSKILGQDDYELRRGTVYVAREGVRLARTTQIIGPALIGPNTHLSSNTTFRTSTIGRESHIGSRTTVSDSYLFDNVSVGRDCILRGCIVAQNVEIGDNVIIGNGALIGAGVKLGSGEVIPEFARVAVTAFGATDDEDEDDEYSADVPPSQSLDRPGSEGFIWPAEEDEYQSDDEDDFEDPYEHPENKRLLQLGQSLSRAISVGSTASTLEHASSAGSPVSMASSMGGQSIPSMSLNPTASGDFHVEVRLSLERAVDEGHKAQDALLELTTLMLSSNVSVSGPGGGKEEVISFLMELVDVDSGAKAAKESATKVWTRWGPLVQGIGVKPVDTVLEVQHFSTEHPEQAHFFPVYLNALYDADIVDYEDIVSWYKSEESRGKGKTEANDDEQELWKKLWTSGGRFVKALAEAQESDDEDDEDEDDEDSD</sequence>
<keyword evidence="4" id="KW-0396">Initiation factor</keyword>
<dbReference type="PANTHER" id="PTHR45887:SF1">
    <property type="entry name" value="TRANSLATION INITIATION FACTOR EIF-2B SUBUNIT EPSILON"/>
    <property type="match status" value="1"/>
</dbReference>
<feature type="domain" description="W2" evidence="10">
    <location>
        <begin position="579"/>
        <end position="758"/>
    </location>
</feature>
<dbReference type="Proteomes" id="UP000812966">
    <property type="component" value="Unassembled WGS sequence"/>
</dbReference>
<comment type="caution">
    <text evidence="11">The sequence shown here is derived from an EMBL/GenBank/DDBJ whole genome shotgun (WGS) entry which is preliminary data.</text>
</comment>